<dbReference type="InterPro" id="IPR047867">
    <property type="entry name" value="Ribosomal_uL22_bac/org-type"/>
</dbReference>
<organism evidence="12 13">
    <name type="scientific">Candidatus Roizmanbacteria bacterium RIFCSPHIGHO2_01_FULL_39_12c</name>
    <dbReference type="NCBI Taxonomy" id="1802031"/>
    <lineage>
        <taxon>Bacteria</taxon>
        <taxon>Candidatus Roizmaniibacteriota</taxon>
    </lineage>
</organism>
<comment type="subunit">
    <text evidence="7 9">Part of the 50S ribosomal subunit.</text>
</comment>
<dbReference type="InterPro" id="IPR001063">
    <property type="entry name" value="Ribosomal_uL22"/>
</dbReference>
<keyword evidence="3 7" id="KW-0694">RNA-binding</keyword>
<evidence type="ECO:0000256" key="5">
    <source>
        <dbReference type="ARBA" id="ARBA00023274"/>
    </source>
</evidence>
<evidence type="ECO:0000256" key="6">
    <source>
        <dbReference type="ARBA" id="ARBA00035207"/>
    </source>
</evidence>
<sequence>MEAVSFFRNLKISPKKLRFFLPEIKKKSPAEALDYLLYLPNKAAKVFYKVIKSALSNAKNQLKVDVKSIEFKHLSVEQGQRLKRFKAGSRGTAMPILRRFAHVKVILESQEPTKKTETLNPKSEILNKSKFPKSKVKNKKI</sequence>
<evidence type="ECO:0000256" key="1">
    <source>
        <dbReference type="ARBA" id="ARBA00009451"/>
    </source>
</evidence>
<evidence type="ECO:0000313" key="12">
    <source>
        <dbReference type="EMBL" id="OGK17199.1"/>
    </source>
</evidence>
<evidence type="ECO:0000256" key="8">
    <source>
        <dbReference type="RuleBase" id="RU004005"/>
    </source>
</evidence>
<dbReference type="PANTHER" id="PTHR13501">
    <property type="entry name" value="CHLOROPLAST 50S RIBOSOMAL PROTEIN L22-RELATED"/>
    <property type="match status" value="1"/>
</dbReference>
<dbReference type="EMBL" id="MFZG01000010">
    <property type="protein sequence ID" value="OGK17199.1"/>
    <property type="molecule type" value="Genomic_DNA"/>
</dbReference>
<dbReference type="GO" id="GO:0006412">
    <property type="term" value="P:translation"/>
    <property type="evidence" value="ECO:0007669"/>
    <property type="project" value="UniProtKB-UniRule"/>
</dbReference>
<accession>A0A1F7GEB8</accession>
<dbReference type="SUPFAM" id="SSF54843">
    <property type="entry name" value="Ribosomal protein L22"/>
    <property type="match status" value="1"/>
</dbReference>
<dbReference type="Gene3D" id="3.90.470.10">
    <property type="entry name" value="Ribosomal protein L22/L17"/>
    <property type="match status" value="1"/>
</dbReference>
<comment type="function">
    <text evidence="7">The globular domain of the protein is located near the polypeptide exit tunnel on the outside of the subunit, while an extended beta-hairpin is found that lines the wall of the exit tunnel in the center of the 70S ribosome.</text>
</comment>
<protein>
    <recommendedName>
        <fullName evidence="6 7">Large ribosomal subunit protein uL22</fullName>
    </recommendedName>
</protein>
<keyword evidence="4 7" id="KW-0689">Ribosomal protein</keyword>
<dbReference type="Proteomes" id="UP000177208">
    <property type="component" value="Unassembled WGS sequence"/>
</dbReference>
<keyword evidence="5 7" id="KW-0687">Ribonucleoprotein</keyword>
<feature type="region of interest" description="Disordered" evidence="11">
    <location>
        <begin position="112"/>
        <end position="141"/>
    </location>
</feature>
<dbReference type="GO" id="GO:0003735">
    <property type="term" value="F:structural constituent of ribosome"/>
    <property type="evidence" value="ECO:0007669"/>
    <property type="project" value="InterPro"/>
</dbReference>
<dbReference type="PANTHER" id="PTHR13501:SF8">
    <property type="entry name" value="LARGE RIBOSOMAL SUBUNIT PROTEIN UL22M"/>
    <property type="match status" value="1"/>
</dbReference>
<evidence type="ECO:0000256" key="2">
    <source>
        <dbReference type="ARBA" id="ARBA00022730"/>
    </source>
</evidence>
<evidence type="ECO:0000256" key="4">
    <source>
        <dbReference type="ARBA" id="ARBA00022980"/>
    </source>
</evidence>
<dbReference type="InterPro" id="IPR036394">
    <property type="entry name" value="Ribosomal_uL22_sf"/>
</dbReference>
<comment type="similarity">
    <text evidence="1 7 8">Belongs to the universal ribosomal protein uL22 family.</text>
</comment>
<evidence type="ECO:0000256" key="7">
    <source>
        <dbReference type="HAMAP-Rule" id="MF_01331"/>
    </source>
</evidence>
<evidence type="ECO:0000256" key="11">
    <source>
        <dbReference type="SAM" id="MobiDB-lite"/>
    </source>
</evidence>
<dbReference type="HAMAP" id="MF_01331_B">
    <property type="entry name" value="Ribosomal_uL22_B"/>
    <property type="match status" value="1"/>
</dbReference>
<dbReference type="GO" id="GO:0019843">
    <property type="term" value="F:rRNA binding"/>
    <property type="evidence" value="ECO:0007669"/>
    <property type="project" value="UniProtKB-UniRule"/>
</dbReference>
<evidence type="ECO:0000256" key="3">
    <source>
        <dbReference type="ARBA" id="ARBA00022884"/>
    </source>
</evidence>
<reference evidence="12 13" key="1">
    <citation type="journal article" date="2016" name="Nat. Commun.">
        <title>Thousands of microbial genomes shed light on interconnected biogeochemical processes in an aquifer system.</title>
        <authorList>
            <person name="Anantharaman K."/>
            <person name="Brown C.T."/>
            <person name="Hug L.A."/>
            <person name="Sharon I."/>
            <person name="Castelle C.J."/>
            <person name="Probst A.J."/>
            <person name="Thomas B.C."/>
            <person name="Singh A."/>
            <person name="Wilkins M.J."/>
            <person name="Karaoz U."/>
            <person name="Brodie E.L."/>
            <person name="Williams K.H."/>
            <person name="Hubbard S.S."/>
            <person name="Banfield J.F."/>
        </authorList>
    </citation>
    <scope>NUCLEOTIDE SEQUENCE [LARGE SCALE GENOMIC DNA]</scope>
</reference>
<proteinExistence type="inferred from homology"/>
<comment type="caution">
    <text evidence="12">The sequence shown here is derived from an EMBL/GenBank/DDBJ whole genome shotgun (WGS) entry which is preliminary data.</text>
</comment>
<evidence type="ECO:0000256" key="9">
    <source>
        <dbReference type="RuleBase" id="RU004006"/>
    </source>
</evidence>
<feature type="compositionally biased region" description="Basic residues" evidence="11">
    <location>
        <begin position="130"/>
        <end position="141"/>
    </location>
</feature>
<dbReference type="AlphaFoldDB" id="A0A1F7GEB8"/>
<evidence type="ECO:0000313" key="13">
    <source>
        <dbReference type="Proteomes" id="UP000177208"/>
    </source>
</evidence>
<dbReference type="GO" id="GO:0022625">
    <property type="term" value="C:cytosolic large ribosomal subunit"/>
    <property type="evidence" value="ECO:0007669"/>
    <property type="project" value="TreeGrafter"/>
</dbReference>
<comment type="function">
    <text evidence="7 10">This protein binds specifically to 23S rRNA; its binding is stimulated by other ribosomal proteins, e.g., L4, L17, and L20. It is important during the early stages of 50S assembly. It makes multiple contacts with different domains of the 23S rRNA in the assembled 50S subunit and ribosome.</text>
</comment>
<keyword evidence="2 7" id="KW-0699">rRNA-binding</keyword>
<gene>
    <name evidence="7" type="primary">rplV</name>
    <name evidence="12" type="ORF">A2774_02245</name>
</gene>
<dbReference type="Pfam" id="PF00237">
    <property type="entry name" value="Ribosomal_L22"/>
    <property type="match status" value="1"/>
</dbReference>
<name>A0A1F7GEB8_9BACT</name>
<dbReference type="InterPro" id="IPR005727">
    <property type="entry name" value="Ribosomal_uL22_bac/chlpt-type"/>
</dbReference>
<evidence type="ECO:0000256" key="10">
    <source>
        <dbReference type="RuleBase" id="RU004008"/>
    </source>
</evidence>